<comment type="caution">
    <text evidence="7">The sequence shown here is derived from an EMBL/GenBank/DDBJ whole genome shotgun (WGS) entry which is preliminary data.</text>
</comment>
<dbReference type="Gene3D" id="3.30.200.20">
    <property type="entry name" value="Phosphorylase Kinase, domain 1"/>
    <property type="match status" value="1"/>
</dbReference>
<evidence type="ECO:0000313" key="7">
    <source>
        <dbReference type="EMBL" id="KAK1439410.1"/>
    </source>
</evidence>
<keyword evidence="5" id="KW-0067">ATP-binding</keyword>
<keyword evidence="8" id="KW-1185">Reference proteome</keyword>
<keyword evidence="1" id="KW-0723">Serine/threonine-protein kinase</keyword>
<evidence type="ECO:0000256" key="2">
    <source>
        <dbReference type="ARBA" id="ARBA00022679"/>
    </source>
</evidence>
<dbReference type="SUPFAM" id="SSF56112">
    <property type="entry name" value="Protein kinase-like (PK-like)"/>
    <property type="match status" value="1"/>
</dbReference>
<evidence type="ECO:0000256" key="1">
    <source>
        <dbReference type="ARBA" id="ARBA00022527"/>
    </source>
</evidence>
<evidence type="ECO:0000256" key="3">
    <source>
        <dbReference type="ARBA" id="ARBA00022741"/>
    </source>
</evidence>
<dbReference type="Proteomes" id="UP001229421">
    <property type="component" value="Unassembled WGS sequence"/>
</dbReference>
<name>A0AAD8P590_TARER</name>
<keyword evidence="4" id="KW-0418">Kinase</keyword>
<evidence type="ECO:0000256" key="4">
    <source>
        <dbReference type="ARBA" id="ARBA00022777"/>
    </source>
</evidence>
<dbReference type="GO" id="GO:0004674">
    <property type="term" value="F:protein serine/threonine kinase activity"/>
    <property type="evidence" value="ECO:0007669"/>
    <property type="project" value="UniProtKB-KW"/>
</dbReference>
<dbReference type="GO" id="GO:0005886">
    <property type="term" value="C:plasma membrane"/>
    <property type="evidence" value="ECO:0007669"/>
    <property type="project" value="TreeGrafter"/>
</dbReference>
<dbReference type="InterPro" id="IPR011009">
    <property type="entry name" value="Kinase-like_dom_sf"/>
</dbReference>
<dbReference type="InterPro" id="IPR008271">
    <property type="entry name" value="Ser/Thr_kinase_AS"/>
</dbReference>
<accession>A0AAD8P590</accession>
<dbReference type="GO" id="GO:0009506">
    <property type="term" value="C:plasmodesma"/>
    <property type="evidence" value="ECO:0007669"/>
    <property type="project" value="TreeGrafter"/>
</dbReference>
<evidence type="ECO:0000313" key="8">
    <source>
        <dbReference type="Proteomes" id="UP001229421"/>
    </source>
</evidence>
<keyword evidence="3" id="KW-0547">Nucleotide-binding</keyword>
<dbReference type="GO" id="GO:0005524">
    <property type="term" value="F:ATP binding"/>
    <property type="evidence" value="ECO:0007669"/>
    <property type="project" value="UniProtKB-KW"/>
</dbReference>
<dbReference type="AlphaFoldDB" id="A0AAD8P590"/>
<dbReference type="InterPro" id="IPR000719">
    <property type="entry name" value="Prot_kinase_dom"/>
</dbReference>
<dbReference type="Pfam" id="PF07714">
    <property type="entry name" value="PK_Tyr_Ser-Thr"/>
    <property type="match status" value="1"/>
</dbReference>
<dbReference type="InterPro" id="IPR025886">
    <property type="entry name" value="PP2-like"/>
</dbReference>
<evidence type="ECO:0000259" key="6">
    <source>
        <dbReference type="PROSITE" id="PS50011"/>
    </source>
</evidence>
<dbReference type="Pfam" id="PF14299">
    <property type="entry name" value="PP2"/>
    <property type="match status" value="1"/>
</dbReference>
<evidence type="ECO:0000256" key="5">
    <source>
        <dbReference type="ARBA" id="ARBA00022840"/>
    </source>
</evidence>
<gene>
    <name evidence="7" type="ORF">QVD17_05228</name>
</gene>
<dbReference type="PANTHER" id="PTHR27003">
    <property type="entry name" value="OS07G0166700 PROTEIN"/>
    <property type="match status" value="1"/>
</dbReference>
<dbReference type="InterPro" id="IPR045272">
    <property type="entry name" value="ANXUR1/2-like"/>
</dbReference>
<dbReference type="InterPro" id="IPR001245">
    <property type="entry name" value="Ser-Thr/Tyr_kinase_cat_dom"/>
</dbReference>
<organism evidence="7 8">
    <name type="scientific">Tagetes erecta</name>
    <name type="common">African marigold</name>
    <dbReference type="NCBI Taxonomy" id="13708"/>
    <lineage>
        <taxon>Eukaryota</taxon>
        <taxon>Viridiplantae</taxon>
        <taxon>Streptophyta</taxon>
        <taxon>Embryophyta</taxon>
        <taxon>Tracheophyta</taxon>
        <taxon>Spermatophyta</taxon>
        <taxon>Magnoliopsida</taxon>
        <taxon>eudicotyledons</taxon>
        <taxon>Gunneridae</taxon>
        <taxon>Pentapetalae</taxon>
        <taxon>asterids</taxon>
        <taxon>campanulids</taxon>
        <taxon>Asterales</taxon>
        <taxon>Asteraceae</taxon>
        <taxon>Asteroideae</taxon>
        <taxon>Heliantheae alliance</taxon>
        <taxon>Tageteae</taxon>
        <taxon>Tagetes</taxon>
    </lineage>
</organism>
<dbReference type="PROSITE" id="PS50011">
    <property type="entry name" value="PROTEIN_KINASE_DOM"/>
    <property type="match status" value="1"/>
</dbReference>
<dbReference type="Gene3D" id="1.10.510.10">
    <property type="entry name" value="Transferase(Phosphotransferase) domain 1"/>
    <property type="match status" value="1"/>
</dbReference>
<protein>
    <recommendedName>
        <fullName evidence="6">Protein kinase domain-containing protein</fullName>
    </recommendedName>
</protein>
<sequence>MKKWEHLKISFAAIKDATNDFEKTIGKGGYGWVYEGKLFINGKHIKVAVKRLNEYFGQGLKEFLTEIQLLSGQQHDNVITLVGYCDEGKEKIIVYEYAEHGSLDLYIRRSHTSYTLTWLERLKIVVDAACGLDHLHNHLQNNQVIIHRDIKSSNILLHHNWVAKISDLGLSKLTFSGFGKTTVISHACGTPNYLEPEYIRSGFVTKKSDVYSFGMVLFEVLCGRLCYHRDKDGILLLAEVAREYYANDKLDTIIDPVLREQMSLESLRKFSAIAYKCLQDREQRPLMDVVKKELEETLTIQIQHQGMIERSKSLLISSEEDTIDDEFWKKKLPKRYQRYIQRSDKSLHYTSKKELYLRLCEGFLCDDGQLWFSICKSNDGICTMLPATQILRDDIEYQNLDTLSLYESRFHEVKILGYASSYSFTCTLQLQMFSPRSMYSCHLVFKFEHNKWPEDNRLFTAEYGLGHRLLGKVLVHMNSKKPTIEGTKEVEMKNDDGLEYDLESWMEERKDGWMEVMLSKPLERLEDHSTLKIRLSVLVGSIRGIIVEGIEFRPCI</sequence>
<feature type="domain" description="Protein kinase" evidence="6">
    <location>
        <begin position="19"/>
        <end position="298"/>
    </location>
</feature>
<keyword evidence="2" id="KW-0808">Transferase</keyword>
<dbReference type="FunFam" id="3.30.200.20:FF:000039">
    <property type="entry name" value="receptor-like protein kinase FERONIA"/>
    <property type="match status" value="1"/>
</dbReference>
<dbReference type="PROSITE" id="PS00108">
    <property type="entry name" value="PROTEIN_KINASE_ST"/>
    <property type="match status" value="1"/>
</dbReference>
<proteinExistence type="predicted"/>
<dbReference type="PANTHER" id="PTHR27003:SF361">
    <property type="entry name" value="PROTEIN KINASE DOMAIN-CONTAINING PROTEIN"/>
    <property type="match status" value="1"/>
</dbReference>
<dbReference type="GO" id="GO:0004714">
    <property type="term" value="F:transmembrane receptor protein tyrosine kinase activity"/>
    <property type="evidence" value="ECO:0007669"/>
    <property type="project" value="InterPro"/>
</dbReference>
<dbReference type="SMART" id="SM00220">
    <property type="entry name" value="S_TKc"/>
    <property type="match status" value="1"/>
</dbReference>
<reference evidence="7" key="1">
    <citation type="journal article" date="2023" name="bioRxiv">
        <title>Improved chromosome-level genome assembly for marigold (Tagetes erecta).</title>
        <authorList>
            <person name="Jiang F."/>
            <person name="Yuan L."/>
            <person name="Wang S."/>
            <person name="Wang H."/>
            <person name="Xu D."/>
            <person name="Wang A."/>
            <person name="Fan W."/>
        </authorList>
    </citation>
    <scope>NUCLEOTIDE SEQUENCE</scope>
    <source>
        <strain evidence="7">WSJ</strain>
        <tissue evidence="7">Leaf</tissue>
    </source>
</reference>
<dbReference type="EMBL" id="JAUHHV010000001">
    <property type="protein sequence ID" value="KAK1439410.1"/>
    <property type="molecule type" value="Genomic_DNA"/>
</dbReference>